<evidence type="ECO:0000313" key="10">
    <source>
        <dbReference type="EMBL" id="OUQ77567.1"/>
    </source>
</evidence>
<keyword evidence="12" id="KW-1185">Reference proteome</keyword>
<dbReference type="Pfam" id="PF17966">
    <property type="entry name" value="Muc_B2"/>
    <property type="match status" value="2"/>
</dbReference>
<dbReference type="InterPro" id="IPR005877">
    <property type="entry name" value="YSIRK_signal_dom"/>
</dbReference>
<dbReference type="Proteomes" id="UP000195859">
    <property type="component" value="Unassembled WGS sequence"/>
</dbReference>
<evidence type="ECO:0000256" key="1">
    <source>
        <dbReference type="ARBA" id="ARBA00022512"/>
    </source>
</evidence>
<feature type="region of interest" description="Disordered" evidence="6">
    <location>
        <begin position="1084"/>
        <end position="1261"/>
    </location>
</feature>
<dbReference type="Gene3D" id="3.10.20.470">
    <property type="match status" value="1"/>
</dbReference>
<feature type="domain" description="Gram-positive cocci surface proteins LPxTG" evidence="8">
    <location>
        <begin position="1255"/>
        <end position="1291"/>
    </location>
</feature>
<protein>
    <recommendedName>
        <fullName evidence="8">Gram-positive cocci surface proteins LPxTG domain-containing protein</fullName>
    </recommendedName>
</protein>
<evidence type="ECO:0000313" key="11">
    <source>
        <dbReference type="Proteomes" id="UP000195859"/>
    </source>
</evidence>
<dbReference type="InterPro" id="IPR036234">
    <property type="entry name" value="SA_I/II_PAC_V_sf"/>
</dbReference>
<evidence type="ECO:0000256" key="5">
    <source>
        <dbReference type="SAM" id="Coils"/>
    </source>
</evidence>
<evidence type="ECO:0000256" key="3">
    <source>
        <dbReference type="ARBA" id="ARBA00022729"/>
    </source>
</evidence>
<keyword evidence="5" id="KW-0175">Coiled coil</keyword>
<feature type="region of interest" description="Disordered" evidence="6">
    <location>
        <begin position="953"/>
        <end position="988"/>
    </location>
</feature>
<dbReference type="NCBIfam" id="TIGR01168">
    <property type="entry name" value="YSIRK_signal"/>
    <property type="match status" value="1"/>
</dbReference>
<evidence type="ECO:0000256" key="6">
    <source>
        <dbReference type="SAM" id="MobiDB-lite"/>
    </source>
</evidence>
<dbReference type="EMBL" id="NFLS01000002">
    <property type="protein sequence ID" value="OUQ57883.1"/>
    <property type="molecule type" value="Genomic_DNA"/>
</dbReference>
<evidence type="ECO:0000256" key="4">
    <source>
        <dbReference type="ARBA" id="ARBA00023088"/>
    </source>
</evidence>
<feature type="coiled-coil region" evidence="5">
    <location>
        <begin position="144"/>
        <end position="171"/>
    </location>
</feature>
<dbReference type="Pfam" id="PF04650">
    <property type="entry name" value="YSIRK_signal"/>
    <property type="match status" value="1"/>
</dbReference>
<dbReference type="Pfam" id="PF17965">
    <property type="entry name" value="MucBP_2"/>
    <property type="match status" value="1"/>
</dbReference>
<feature type="compositionally biased region" description="Acidic residues" evidence="6">
    <location>
        <begin position="1200"/>
        <end position="1210"/>
    </location>
</feature>
<dbReference type="Gene3D" id="2.60.530.10">
    <property type="entry name" value="Major cell-surface adhesin PAc"/>
    <property type="match status" value="1"/>
</dbReference>
<dbReference type="NCBIfam" id="TIGR01167">
    <property type="entry name" value="LPXTG_anchor"/>
    <property type="match status" value="1"/>
</dbReference>
<gene>
    <name evidence="10" type="ORF">B5E44_01620</name>
    <name evidence="9" type="ORF">B5E59_01680</name>
</gene>
<dbReference type="SUPFAM" id="SSF74914">
    <property type="entry name" value="V-region of surface antigen I/II (SA I/II, PAC)"/>
    <property type="match status" value="1"/>
</dbReference>
<feature type="compositionally biased region" description="Basic and acidic residues" evidence="6">
    <location>
        <begin position="1176"/>
        <end position="1199"/>
    </location>
</feature>
<feature type="region of interest" description="Disordered" evidence="6">
    <location>
        <begin position="54"/>
        <end position="93"/>
    </location>
</feature>
<dbReference type="Gene3D" id="2.60.40.4300">
    <property type="match status" value="3"/>
</dbReference>
<evidence type="ECO:0000313" key="12">
    <source>
        <dbReference type="Proteomes" id="UP000196293"/>
    </source>
</evidence>
<feature type="transmembrane region" description="Helical" evidence="7">
    <location>
        <begin position="21"/>
        <end position="43"/>
    </location>
</feature>
<dbReference type="EMBL" id="NFLZ01000003">
    <property type="protein sequence ID" value="OUQ77567.1"/>
    <property type="molecule type" value="Genomic_DNA"/>
</dbReference>
<reference evidence="10" key="2">
    <citation type="journal article" date="2018" name="BMC Genomics">
        <title>Whole genome sequencing and function prediction of 133 gut anaerobes isolated from chicken caecum in pure cultures.</title>
        <authorList>
            <person name="Medvecky M."/>
            <person name="Cejkova D."/>
            <person name="Polansky O."/>
            <person name="Karasova D."/>
            <person name="Kubasova T."/>
            <person name="Cizek A."/>
            <person name="Rychlik I."/>
        </authorList>
    </citation>
    <scope>NUCLEOTIDE SEQUENCE</scope>
    <source>
        <strain evidence="10">An101</strain>
        <strain evidence="9">An115</strain>
    </source>
</reference>
<keyword evidence="7" id="KW-0472">Membrane</keyword>
<proteinExistence type="predicted"/>
<organism evidence="10 11">
    <name type="scientific">Lactobacillus gallinarum</name>
    <dbReference type="NCBI Taxonomy" id="52242"/>
    <lineage>
        <taxon>Bacteria</taxon>
        <taxon>Bacillati</taxon>
        <taxon>Bacillota</taxon>
        <taxon>Bacilli</taxon>
        <taxon>Lactobacillales</taxon>
        <taxon>Lactobacillaceae</taxon>
        <taxon>Lactobacillus</taxon>
    </lineage>
</organism>
<evidence type="ECO:0000259" key="8">
    <source>
        <dbReference type="PROSITE" id="PS50847"/>
    </source>
</evidence>
<dbReference type="InterPro" id="IPR041558">
    <property type="entry name" value="MucBP_2"/>
</dbReference>
<feature type="region of interest" description="Disordered" evidence="6">
    <location>
        <begin position="817"/>
        <end position="857"/>
    </location>
</feature>
<dbReference type="Pfam" id="PF00746">
    <property type="entry name" value="Gram_pos_anchor"/>
    <property type="match status" value="1"/>
</dbReference>
<dbReference type="RefSeq" id="WP_087175844.1">
    <property type="nucleotide sequence ID" value="NZ_NFLS01000002.1"/>
</dbReference>
<evidence type="ECO:0000256" key="2">
    <source>
        <dbReference type="ARBA" id="ARBA00022525"/>
    </source>
</evidence>
<name>A0A1Y4W592_9LACO</name>
<accession>A0A1Y4W592</accession>
<keyword evidence="7" id="KW-1133">Transmembrane helix</keyword>
<keyword evidence="1" id="KW-0134">Cell wall</keyword>
<keyword evidence="7" id="KW-0812">Transmembrane</keyword>
<dbReference type="Proteomes" id="UP000196293">
    <property type="component" value="Unassembled WGS sequence"/>
</dbReference>
<feature type="compositionally biased region" description="Polar residues" evidence="6">
    <location>
        <begin position="1223"/>
        <end position="1233"/>
    </location>
</feature>
<keyword evidence="2" id="KW-0964">Secreted</keyword>
<keyword evidence="3" id="KW-0732">Signal</keyword>
<comment type="caution">
    <text evidence="10">The sequence shown here is derived from an EMBL/GenBank/DDBJ whole genome shotgun (WGS) entry which is preliminary data.</text>
</comment>
<sequence length="1291" mass="141087">MVSKNNRIKRLEEVAGRQSHFGIRKLTVGAASVLLGITLLFGANAKVARADGTDGAGAANSVNGSTDEVVDPAEGRTPEQQGENPAAPSKATDEEATAYKNLKSAIEQARNTKGLTVSGPYDSKPGDNACISDELGKSKVGVIYDNETLSAEDMQKQADEIQKKIKDYVENRSKFIQGLKEQGIYKDGDVDPTTLAQHLILQSEPQAKSEYKIQDNNGKWTTDKENGVVTVTRDPNAPFVNDPNNPSVNPAYAVHLKNNNQVTGPIIQITYTNLKNSEYDGKPLGKIVETFSDVHATDINDSKAAFYISTNPTNGWLYTDCDGVTATIQLYDNQDDPQPIKIDSSAYVSVSSLNSNGLTFTSNGETIIKGRTEAAQLLSKGSAMSIPESSVQVFPGNKVLSPSDNEDLLYNKTHNKDQINYWGKFFAPREADWNKLYPDQQEDEIQKVGNYVINNYSDWDNTGSRKIFGSALYKVEENPIVIRSYVIRNSSNPIRGYWFTYSTTVPQTSFDAINTINYHFATAHATSQVFNTQDSTRNITYVNRQGNTEVAPHKDQKITFTGTATIDNSTGKIVKVDKTGVITQVGNGKVDDINNYGNWTWETNDGAIKSGKGDSAEINDVTSPTIKDMHVVNVSTDATKDGKNVDRTTLKRGNSYNVVVTYDDDTEVVNEKKDVTRKIHYTGAGEATPKDPDPEKVHFTATGIRDKRTGEFVKLDEDHHIVLDKDGKVVPGTLTWVGPNREKDTGSWAGKPSPVVNGYHIKGVDRDSKNGIDVDLVDNFNHKKVGYTVTVIYEPNGHIIPVDPNGKKIPNVDHPQYPTDPTDPTKVKPDTPIPKITGWHIAKNPDPGKTPGTVTPKDPTKDTLVIFAKDQYAQIIYRDVNDPKNIITLDMSPEVTGTAGDPITFGDKDNPTNKITGYKDKGYVLVNDKFDSGKPIFDSNDGIQIFNIDFKHGTTPVTPDKPQKPDDPINPNDPDGPKWPKGTTADDLTRKATQTITYKYSDGSKPDTTKVENQDKAFTKTVTVDNVTGKIIKQTDWTPAGYKFNPVDTPRVDGYHADKKQAGGRTATPDHPDVNDTVVYTPNGHIIPVDPDGNPIPGIPEEPYVTDPNDPTKVVPDENVPKDPNGKYTPDKDTVTPEDPSQDTPVVYNPIPNVPGPSVGPSDNTPTPVTPTPGKTTEEKKPEETKPDETKPDENKDDKDVDEPDDDEDVVPTPRHHKKHNGGESSTTRSRPTGYTPAPKGSGYLDANGKVHYKLPQTGESDSEEMVAVLGGAAVAIGLIGLAGAKKRRHE</sequence>
<dbReference type="InterPro" id="IPR019931">
    <property type="entry name" value="LPXTG_anchor"/>
</dbReference>
<feature type="compositionally biased region" description="Basic and acidic residues" evidence="6">
    <location>
        <begin position="1115"/>
        <end position="1135"/>
    </location>
</feature>
<evidence type="ECO:0000313" key="9">
    <source>
        <dbReference type="EMBL" id="OUQ57883.1"/>
    </source>
</evidence>
<feature type="transmembrane region" description="Helical" evidence="7">
    <location>
        <begin position="1266"/>
        <end position="1285"/>
    </location>
</feature>
<evidence type="ECO:0000256" key="7">
    <source>
        <dbReference type="SAM" id="Phobius"/>
    </source>
</evidence>
<keyword evidence="4" id="KW-0572">Peptidoglycan-anchor</keyword>
<dbReference type="InterPro" id="IPR041495">
    <property type="entry name" value="Mub_B2"/>
</dbReference>
<reference evidence="11 12" key="1">
    <citation type="submission" date="2017-04" db="EMBL/GenBank/DDBJ databases">
        <title>Function of individual gut microbiota members based on whole genome sequencing of pure cultures obtained from chicken caecum.</title>
        <authorList>
            <person name="Medvecky M."/>
            <person name="Cejkova D."/>
            <person name="Polansky O."/>
            <person name="Karasova D."/>
            <person name="Kubasova T."/>
            <person name="Cizek A."/>
            <person name="Rychlik I."/>
        </authorList>
    </citation>
    <scope>NUCLEOTIDE SEQUENCE [LARGE SCALE GENOMIC DNA]</scope>
    <source>
        <strain evidence="11">An101</strain>
        <strain evidence="12">An115</strain>
    </source>
</reference>
<dbReference type="PROSITE" id="PS50847">
    <property type="entry name" value="GRAM_POS_ANCHORING"/>
    <property type="match status" value="1"/>
</dbReference>